<comment type="similarity">
    <text evidence="3">Belongs to the DNA2/NAM7 helicase family.</text>
</comment>
<dbReference type="CDD" id="cd18808">
    <property type="entry name" value="SF1_C_Upf1"/>
    <property type="match status" value="1"/>
</dbReference>
<dbReference type="Pfam" id="PF13086">
    <property type="entry name" value="AAA_11"/>
    <property type="match status" value="1"/>
</dbReference>
<evidence type="ECO:0000259" key="14">
    <source>
        <dbReference type="SMART" id="SM00487"/>
    </source>
</evidence>
<evidence type="ECO:0000256" key="6">
    <source>
        <dbReference type="ARBA" id="ARBA00022741"/>
    </source>
</evidence>
<comment type="subcellular location">
    <subcellularLocation>
        <location evidence="2">Cytoplasm</location>
    </subcellularLocation>
    <subcellularLocation>
        <location evidence="1">Nucleus</location>
    </subcellularLocation>
</comment>
<dbReference type="FunFam" id="3.40.50.300:FF:000326">
    <property type="entry name" value="P-loop containing nucleoside triphosphate hydrolase"/>
    <property type="match status" value="1"/>
</dbReference>
<evidence type="ECO:0000313" key="16">
    <source>
        <dbReference type="Proteomes" id="UP000316726"/>
    </source>
</evidence>
<evidence type="ECO:0000256" key="7">
    <source>
        <dbReference type="ARBA" id="ARBA00022801"/>
    </source>
</evidence>
<dbReference type="InterPro" id="IPR027417">
    <property type="entry name" value="P-loop_NTPase"/>
</dbReference>
<accession>A0A5B8MX77</accession>
<evidence type="ECO:0000256" key="12">
    <source>
        <dbReference type="SAM" id="Coils"/>
    </source>
</evidence>
<evidence type="ECO:0000256" key="1">
    <source>
        <dbReference type="ARBA" id="ARBA00004123"/>
    </source>
</evidence>
<dbReference type="GO" id="GO:0005634">
    <property type="term" value="C:nucleus"/>
    <property type="evidence" value="ECO:0007669"/>
    <property type="project" value="UniProtKB-SubCell"/>
</dbReference>
<feature type="domain" description="Helicase ATP-binding" evidence="14">
    <location>
        <begin position="228"/>
        <end position="477"/>
    </location>
</feature>
<keyword evidence="16" id="KW-1185">Reference proteome</keyword>
<dbReference type="InterPro" id="IPR047187">
    <property type="entry name" value="SF1_C_Upf1"/>
</dbReference>
<organism evidence="15 16">
    <name type="scientific">Chloropicon primus</name>
    <dbReference type="NCBI Taxonomy" id="1764295"/>
    <lineage>
        <taxon>Eukaryota</taxon>
        <taxon>Viridiplantae</taxon>
        <taxon>Chlorophyta</taxon>
        <taxon>Chloropicophyceae</taxon>
        <taxon>Chloropicales</taxon>
        <taxon>Chloropicaceae</taxon>
        <taxon>Chloropicon</taxon>
    </lineage>
</organism>
<dbReference type="InterPro" id="IPR050534">
    <property type="entry name" value="Coronavir_polyprotein_1ab"/>
</dbReference>
<dbReference type="CDD" id="cd18044">
    <property type="entry name" value="DEXXQc_SMUBP2"/>
    <property type="match status" value="1"/>
</dbReference>
<feature type="coiled-coil region" evidence="12">
    <location>
        <begin position="344"/>
        <end position="371"/>
    </location>
</feature>
<keyword evidence="6" id="KW-0547">Nucleotide-binding</keyword>
<evidence type="ECO:0000256" key="10">
    <source>
        <dbReference type="ARBA" id="ARBA00023242"/>
    </source>
</evidence>
<feature type="region of interest" description="Disordered" evidence="13">
    <location>
        <begin position="1"/>
        <end position="20"/>
    </location>
</feature>
<dbReference type="EC" id="3.6.4.12" evidence="4"/>
<keyword evidence="8" id="KW-0347">Helicase</keyword>
<dbReference type="GO" id="GO:0003723">
    <property type="term" value="F:RNA binding"/>
    <property type="evidence" value="ECO:0007669"/>
    <property type="project" value="InterPro"/>
</dbReference>
<dbReference type="Pfam" id="PF13087">
    <property type="entry name" value="AAA_12"/>
    <property type="match status" value="1"/>
</dbReference>
<keyword evidence="10" id="KW-0539">Nucleus</keyword>
<dbReference type="InterPro" id="IPR014001">
    <property type="entry name" value="Helicase_ATP-bd"/>
</dbReference>
<evidence type="ECO:0000256" key="5">
    <source>
        <dbReference type="ARBA" id="ARBA00022490"/>
    </source>
</evidence>
<evidence type="ECO:0000256" key="13">
    <source>
        <dbReference type="SAM" id="MobiDB-lite"/>
    </source>
</evidence>
<dbReference type="InterPro" id="IPR041677">
    <property type="entry name" value="DNA2/NAM7_AAA_11"/>
</dbReference>
<dbReference type="Gene3D" id="3.40.50.300">
    <property type="entry name" value="P-loop containing nucleotide triphosphate hydrolases"/>
    <property type="match status" value="2"/>
</dbReference>
<reference evidence="15 16" key="1">
    <citation type="submission" date="2018-07" db="EMBL/GenBank/DDBJ databases">
        <title>The complete nuclear genome of the prasinophyte Chloropicon primus (CCMP1205).</title>
        <authorList>
            <person name="Pombert J.-F."/>
            <person name="Otis C."/>
            <person name="Turmel M."/>
            <person name="Lemieux C."/>
        </authorList>
    </citation>
    <scope>NUCLEOTIDE SEQUENCE [LARGE SCALE GENOMIC DNA]</scope>
    <source>
        <strain evidence="15 16">CCMP1205</strain>
    </source>
</reference>
<dbReference type="GO" id="GO:0005524">
    <property type="term" value="F:ATP binding"/>
    <property type="evidence" value="ECO:0007669"/>
    <property type="project" value="UniProtKB-KW"/>
</dbReference>
<evidence type="ECO:0000313" key="15">
    <source>
        <dbReference type="EMBL" id="QDZ24746.1"/>
    </source>
</evidence>
<dbReference type="GO" id="GO:0005737">
    <property type="term" value="C:cytoplasm"/>
    <property type="evidence" value="ECO:0007669"/>
    <property type="project" value="UniProtKB-SubCell"/>
</dbReference>
<dbReference type="Proteomes" id="UP000316726">
    <property type="component" value="Chromosome 14"/>
</dbReference>
<keyword evidence="12" id="KW-0175">Coiled coil</keyword>
<evidence type="ECO:0000256" key="9">
    <source>
        <dbReference type="ARBA" id="ARBA00022840"/>
    </source>
</evidence>
<dbReference type="InterPro" id="IPR048761">
    <property type="entry name" value="SMUBP-2_HCS1_1B"/>
</dbReference>
<evidence type="ECO:0000256" key="11">
    <source>
        <dbReference type="ARBA" id="ARBA00048432"/>
    </source>
</evidence>
<proteinExistence type="inferred from homology"/>
<dbReference type="SUPFAM" id="SSF52540">
    <property type="entry name" value="P-loop containing nucleoside triphosphate hydrolases"/>
    <property type="match status" value="1"/>
</dbReference>
<dbReference type="GO" id="GO:0016787">
    <property type="term" value="F:hydrolase activity"/>
    <property type="evidence" value="ECO:0007669"/>
    <property type="project" value="UniProtKB-KW"/>
</dbReference>
<evidence type="ECO:0000256" key="3">
    <source>
        <dbReference type="ARBA" id="ARBA00007913"/>
    </source>
</evidence>
<dbReference type="SMART" id="SM00487">
    <property type="entry name" value="DEXDc"/>
    <property type="match status" value="1"/>
</dbReference>
<keyword evidence="9" id="KW-0067">ATP-binding</keyword>
<keyword evidence="7 15" id="KW-0378">Hydrolase</keyword>
<comment type="catalytic activity">
    <reaction evidence="11">
        <text>ATP + H2O = ADP + phosphate + H(+)</text>
        <dbReference type="Rhea" id="RHEA:13065"/>
        <dbReference type="ChEBI" id="CHEBI:15377"/>
        <dbReference type="ChEBI" id="CHEBI:15378"/>
        <dbReference type="ChEBI" id="CHEBI:30616"/>
        <dbReference type="ChEBI" id="CHEBI:43474"/>
        <dbReference type="ChEBI" id="CHEBI:456216"/>
        <dbReference type="EC" id="3.6.4.12"/>
    </reaction>
    <physiologicalReaction direction="left-to-right" evidence="11">
        <dbReference type="Rhea" id="RHEA:13066"/>
    </physiologicalReaction>
</comment>
<dbReference type="PANTHER" id="PTHR43788">
    <property type="entry name" value="DNA2/NAM7 HELICASE FAMILY MEMBER"/>
    <property type="match status" value="1"/>
</dbReference>
<dbReference type="PANTHER" id="PTHR43788:SF8">
    <property type="entry name" value="DNA-BINDING PROTEIN SMUBP-2"/>
    <property type="match status" value="1"/>
</dbReference>
<evidence type="ECO:0000256" key="8">
    <source>
        <dbReference type="ARBA" id="ARBA00022806"/>
    </source>
</evidence>
<dbReference type="EMBL" id="CP031047">
    <property type="protein sequence ID" value="QDZ24746.1"/>
    <property type="molecule type" value="Genomic_DNA"/>
</dbReference>
<dbReference type="InterPro" id="IPR041679">
    <property type="entry name" value="DNA2/NAM7-like_C"/>
</dbReference>
<sequence>MASSGGEKRKKASRDPPLTVEGYVEKTARLLELEKDAEKEQSLAALASKSSDGVKRSLERGRAIKGLYITNVEGGLLGHSMVELSRREESSSVALPAHKFHPHDIVVVKPSKGDAGSDAVLQGIVYRVKESSITLACENIGDEQDLSQCVRIEKVANDVTFNRLKLTLDRLSKAYSGGARSSSQSWKMLDCVFGNAVPSFVSTLGGFKDEGGLVDSCGGGDDDDIGFFSPGLDESQREAVLHALRAQELAIVHGPPGTGKTTTVVEIVLQEALRRKQRVLVCAASNVAVDNLVERIQKKVQEIPSLKGKKFRMVRVGHPARLLPQVLNCCLDSLVLQSDSSQLADDCVKEIKDINKKLMRLKRHERDTRRKLRGELKYLNKEVRVRHQKAISEVLTKAQVVACTLTGCMMKQIDRDEFDLVVVDEAAQASECATWSALLKGKRAVLCGDHLQLPPTIISEEAERKGLGVTLFERLHRKFGEKIARMLTVQYRMNEAIMKWSSDEFYKSKLEAHESVADHKLDGLAQVAAMLKAGGSEAEELAGCVLHLVDTTGCDLFERQDDEDSSYANDGEAEEVVKHIQRLLAIGVSQGGVGVITPYSAQVALLKQLLASRDLRDVEVSTVDGFQGREKEAIVISMVRSNENNNVGFLADPRRMNVAVTRARRHCSLVCDSDTVSTDNMLSGLMDYFMEEGEYTLAEPL</sequence>
<keyword evidence="5" id="KW-0963">Cytoplasm</keyword>
<name>A0A5B8MX77_9CHLO</name>
<evidence type="ECO:0000256" key="2">
    <source>
        <dbReference type="ARBA" id="ARBA00004496"/>
    </source>
</evidence>
<dbReference type="GO" id="GO:0005694">
    <property type="term" value="C:chromosome"/>
    <property type="evidence" value="ECO:0007669"/>
    <property type="project" value="UniProtKB-ARBA"/>
</dbReference>
<dbReference type="STRING" id="1764295.A0A5B8MX77"/>
<protein>
    <recommendedName>
        <fullName evidence="4">DNA helicase</fullName>
        <ecNumber evidence="4">3.6.4.12</ecNumber>
    </recommendedName>
</protein>
<dbReference type="OrthoDB" id="6513042at2759"/>
<dbReference type="Gene3D" id="2.40.30.270">
    <property type="match status" value="1"/>
</dbReference>
<evidence type="ECO:0000256" key="4">
    <source>
        <dbReference type="ARBA" id="ARBA00012551"/>
    </source>
</evidence>
<dbReference type="AlphaFoldDB" id="A0A5B8MX77"/>
<gene>
    <name evidence="15" type="ORF">A3770_14p72640</name>
</gene>
<dbReference type="Pfam" id="PF21138">
    <property type="entry name" value="SMUBP-2_HCS1_1B"/>
    <property type="match status" value="1"/>
</dbReference>
<dbReference type="GO" id="GO:0043139">
    <property type="term" value="F:5'-3' DNA helicase activity"/>
    <property type="evidence" value="ECO:0007669"/>
    <property type="project" value="TreeGrafter"/>
</dbReference>